<name>A0A0R3LDN5_9BRAD</name>
<sequence>MCSGRRLAAIVLLSFMALAEATAASLEWRRYAIPATGLSVDVPISIFEEDRGATEEGALERHLFTKDYRANLTIKSFPNPDNVSPAAFLEKMRPPADIQYRRVTPKFFAVSGVRDGYTWYNRCNRATRFMNCVLINYPAAEERQWDATVTRISLSLAK</sequence>
<protein>
    <submittedName>
        <fullName evidence="2">Uncharacterized protein</fullName>
    </submittedName>
</protein>
<gene>
    <name evidence="2" type="ORF">CP49_15320</name>
</gene>
<evidence type="ECO:0000313" key="2">
    <source>
        <dbReference type="EMBL" id="KRR03299.1"/>
    </source>
</evidence>
<dbReference type="AlphaFoldDB" id="A0A0R3LDN5"/>
<evidence type="ECO:0000256" key="1">
    <source>
        <dbReference type="SAM" id="SignalP"/>
    </source>
</evidence>
<dbReference type="Proteomes" id="UP000051913">
    <property type="component" value="Unassembled WGS sequence"/>
</dbReference>
<keyword evidence="1" id="KW-0732">Signal</keyword>
<evidence type="ECO:0000313" key="3">
    <source>
        <dbReference type="Proteomes" id="UP000051913"/>
    </source>
</evidence>
<proteinExistence type="predicted"/>
<reference evidence="2 3" key="1">
    <citation type="submission" date="2014-03" db="EMBL/GenBank/DDBJ databases">
        <title>Bradyrhizobium valentinum sp. nov., isolated from effective nodules of Lupinus mariae-josephae, a lupine endemic of basic-lime soils in Eastern Spain.</title>
        <authorList>
            <person name="Duran D."/>
            <person name="Rey L."/>
            <person name="Navarro A."/>
            <person name="Busquets A."/>
            <person name="Imperial J."/>
            <person name="Ruiz-Argueso T."/>
        </authorList>
    </citation>
    <scope>NUCLEOTIDE SEQUENCE [LARGE SCALE GENOMIC DNA]</scope>
    <source>
        <strain evidence="2 3">LmjM3</strain>
    </source>
</reference>
<organism evidence="2 3">
    <name type="scientific">Bradyrhizobium valentinum</name>
    <dbReference type="NCBI Taxonomy" id="1518501"/>
    <lineage>
        <taxon>Bacteria</taxon>
        <taxon>Pseudomonadati</taxon>
        <taxon>Pseudomonadota</taxon>
        <taxon>Alphaproteobacteria</taxon>
        <taxon>Hyphomicrobiales</taxon>
        <taxon>Nitrobacteraceae</taxon>
        <taxon>Bradyrhizobium</taxon>
    </lineage>
</organism>
<keyword evidence="3" id="KW-1185">Reference proteome</keyword>
<dbReference type="EMBL" id="LLXX01000142">
    <property type="protein sequence ID" value="KRR03299.1"/>
    <property type="molecule type" value="Genomic_DNA"/>
</dbReference>
<feature type="chain" id="PRO_5006442950" evidence="1">
    <location>
        <begin position="24"/>
        <end position="158"/>
    </location>
</feature>
<feature type="signal peptide" evidence="1">
    <location>
        <begin position="1"/>
        <end position="23"/>
    </location>
</feature>
<accession>A0A0R3LDN5</accession>
<comment type="caution">
    <text evidence="2">The sequence shown here is derived from an EMBL/GenBank/DDBJ whole genome shotgun (WGS) entry which is preliminary data.</text>
</comment>